<dbReference type="GeneID" id="83219298"/>
<dbReference type="EMBL" id="JARTCD010000104">
    <property type="protein sequence ID" value="KAJ8652434.1"/>
    <property type="molecule type" value="Genomic_DNA"/>
</dbReference>
<feature type="compositionally biased region" description="Basic residues" evidence="1">
    <location>
        <begin position="362"/>
        <end position="376"/>
    </location>
</feature>
<sequence length="394" mass="44220">MNPNYPSLWSQPQPSADPLKPVIDPAPPYESRPNSLADLGVADILERYQHDTELLKHILMAKAEEDKRRAAEEIRLAEEARLQAKYLDLLEGSSQHSRRTSDLIEGFDALGNNEAPQAWFNNGGSNLPMMSQHVDKTPPSPSPTNFMPPPSPYTMFDVPFEQLTISSSPEPSKQKANSSQRNSLNVPTIATPTTTNNNNNATTTPNTQTTHTDSLTPPSPPPPPPHAAPRERPCKRTLSRTRSQRKGPPKTSTNKRNKRVSQQQQLSDDEQQQQSQQPQQQQQQQPQQQQQQQQQTTAPEEPQLDHGKVMEALRAKLQRSAALQPHQQQQHLKQEQQDQTPNSMSPTGILLLDLKNPNRKSFPTRKPHVAAVRRPRPFASAHNYCESSVKKEQG</sequence>
<feature type="compositionally biased region" description="Pro residues" evidence="1">
    <location>
        <begin position="138"/>
        <end position="152"/>
    </location>
</feature>
<feature type="compositionally biased region" description="Low complexity" evidence="1">
    <location>
        <begin position="262"/>
        <end position="295"/>
    </location>
</feature>
<name>A0AAD7URW7_9FUNG</name>
<gene>
    <name evidence="2" type="ORF">O0I10_011901</name>
</gene>
<protein>
    <submittedName>
        <fullName evidence="2">Uncharacterized protein</fullName>
    </submittedName>
</protein>
<feature type="compositionally biased region" description="Polar residues" evidence="1">
    <location>
        <begin position="1"/>
        <end position="14"/>
    </location>
</feature>
<dbReference type="Proteomes" id="UP001234581">
    <property type="component" value="Unassembled WGS sequence"/>
</dbReference>
<feature type="region of interest" description="Disordered" evidence="1">
    <location>
        <begin position="1"/>
        <end position="34"/>
    </location>
</feature>
<evidence type="ECO:0000313" key="2">
    <source>
        <dbReference type="EMBL" id="KAJ8652434.1"/>
    </source>
</evidence>
<comment type="caution">
    <text evidence="2">The sequence shown here is derived from an EMBL/GenBank/DDBJ whole genome shotgun (WGS) entry which is preliminary data.</text>
</comment>
<evidence type="ECO:0000313" key="3">
    <source>
        <dbReference type="Proteomes" id="UP001234581"/>
    </source>
</evidence>
<organism evidence="2 3">
    <name type="scientific">Lichtheimia ornata</name>
    <dbReference type="NCBI Taxonomy" id="688661"/>
    <lineage>
        <taxon>Eukaryota</taxon>
        <taxon>Fungi</taxon>
        <taxon>Fungi incertae sedis</taxon>
        <taxon>Mucoromycota</taxon>
        <taxon>Mucoromycotina</taxon>
        <taxon>Mucoromycetes</taxon>
        <taxon>Mucorales</taxon>
        <taxon>Lichtheimiaceae</taxon>
        <taxon>Lichtheimia</taxon>
    </lineage>
</organism>
<dbReference type="RefSeq" id="XP_058337348.1">
    <property type="nucleotide sequence ID" value="XM_058491860.1"/>
</dbReference>
<feature type="compositionally biased region" description="Polar residues" evidence="1">
    <location>
        <begin position="163"/>
        <end position="184"/>
    </location>
</feature>
<dbReference type="AlphaFoldDB" id="A0AAD7URW7"/>
<accession>A0AAD7URW7</accession>
<feature type="compositionally biased region" description="Pro residues" evidence="1">
    <location>
        <begin position="217"/>
        <end position="227"/>
    </location>
</feature>
<reference evidence="2 3" key="1">
    <citation type="submission" date="2023-03" db="EMBL/GenBank/DDBJ databases">
        <title>Genome sequence of Lichtheimia ornata CBS 291.66.</title>
        <authorList>
            <person name="Mohabir J.T."/>
            <person name="Shea T.P."/>
            <person name="Kurbessoian T."/>
            <person name="Berby B."/>
            <person name="Fontaine J."/>
            <person name="Livny J."/>
            <person name="Gnirke A."/>
            <person name="Stajich J.E."/>
            <person name="Cuomo C.A."/>
        </authorList>
    </citation>
    <scope>NUCLEOTIDE SEQUENCE [LARGE SCALE GENOMIC DNA]</scope>
    <source>
        <strain evidence="2">CBS 291.66</strain>
    </source>
</reference>
<proteinExistence type="predicted"/>
<feature type="compositionally biased region" description="Low complexity" evidence="1">
    <location>
        <begin position="185"/>
        <end position="212"/>
    </location>
</feature>
<evidence type="ECO:0000256" key="1">
    <source>
        <dbReference type="SAM" id="MobiDB-lite"/>
    </source>
</evidence>
<feature type="compositionally biased region" description="Polar residues" evidence="1">
    <location>
        <begin position="119"/>
        <end position="129"/>
    </location>
</feature>
<feature type="compositionally biased region" description="Basic residues" evidence="1">
    <location>
        <begin position="235"/>
        <end position="259"/>
    </location>
</feature>
<feature type="region of interest" description="Disordered" evidence="1">
    <location>
        <begin position="118"/>
        <end position="303"/>
    </location>
</feature>
<keyword evidence="3" id="KW-1185">Reference proteome</keyword>
<feature type="region of interest" description="Disordered" evidence="1">
    <location>
        <begin position="318"/>
        <end position="394"/>
    </location>
</feature>